<reference evidence="3" key="1">
    <citation type="submission" date="2021-03" db="EMBL/GenBank/DDBJ databases">
        <title>Comparative genomics and phylogenomic investigation of the class Geoglossomycetes provide insights into ecological specialization and systematics.</title>
        <authorList>
            <person name="Melie T."/>
            <person name="Pirro S."/>
            <person name="Miller A.N."/>
            <person name="Quandt A."/>
        </authorList>
    </citation>
    <scope>NUCLEOTIDE SEQUENCE</scope>
    <source>
        <strain evidence="3">GBOQ0MN5Z8</strain>
    </source>
</reference>
<evidence type="ECO:0000313" key="3">
    <source>
        <dbReference type="EMBL" id="KAH0544686.1"/>
    </source>
</evidence>
<feature type="compositionally biased region" description="Polar residues" evidence="1">
    <location>
        <begin position="25"/>
        <end position="34"/>
    </location>
</feature>
<comment type="caution">
    <text evidence="3">The sequence shown here is derived from an EMBL/GenBank/DDBJ whole genome shotgun (WGS) entry which is preliminary data.</text>
</comment>
<feature type="region of interest" description="Disordered" evidence="1">
    <location>
        <begin position="237"/>
        <end position="286"/>
    </location>
</feature>
<name>A0A9P8IDZ1_9PEZI</name>
<dbReference type="Proteomes" id="UP000698800">
    <property type="component" value="Unassembled WGS sequence"/>
</dbReference>
<sequence length="314" mass="34346">MARTKRNGPGGTRRQKNIAPKAQRQKAQATINSRQDGERPAKKARLEKGIALPKPGGAPNDATQASGKHRDKKATFEEGLGLASAVLTRPKRKREPPRPVSPPRTPIEQPERSSLRTSFISSLSKTHDVIALSVISSSSIQKKVSRILSHLSPPPIGRKPPLVVLTAKAGVASKAITIAEISKREIGKDNGVWFQYSGVEGVLGEWTPRERGTRGGGEKRYGDPGDGEKAIILEDHNTGVAEAEQEDIGRRRDIEEHDEEEEAFEAMPGPPATNQIQERPSIVGEEPRKKVRAVPVLTIYLSRTQIVELKKEYG</sequence>
<dbReference type="OrthoDB" id="424402at2759"/>
<proteinExistence type="predicted"/>
<evidence type="ECO:0000313" key="4">
    <source>
        <dbReference type="Proteomes" id="UP000698800"/>
    </source>
</evidence>
<dbReference type="InterPro" id="IPR002775">
    <property type="entry name" value="DNA/RNA-bd_Alba-like"/>
</dbReference>
<evidence type="ECO:0000259" key="2">
    <source>
        <dbReference type="Pfam" id="PF01918"/>
    </source>
</evidence>
<feature type="domain" description="DNA/RNA-binding protein Alba-like" evidence="2">
    <location>
        <begin position="135"/>
        <end position="196"/>
    </location>
</feature>
<gene>
    <name evidence="3" type="ORF">FGG08_001191</name>
</gene>
<feature type="compositionally biased region" description="Basic and acidic residues" evidence="1">
    <location>
        <begin position="35"/>
        <end position="48"/>
    </location>
</feature>
<dbReference type="GO" id="GO:0003676">
    <property type="term" value="F:nucleic acid binding"/>
    <property type="evidence" value="ECO:0007669"/>
    <property type="project" value="InterPro"/>
</dbReference>
<feature type="region of interest" description="Disordered" evidence="1">
    <location>
        <begin position="1"/>
        <end position="115"/>
    </location>
</feature>
<dbReference type="Pfam" id="PF01918">
    <property type="entry name" value="Alba"/>
    <property type="match status" value="1"/>
</dbReference>
<dbReference type="EMBL" id="JAGHQL010000015">
    <property type="protein sequence ID" value="KAH0544686.1"/>
    <property type="molecule type" value="Genomic_DNA"/>
</dbReference>
<dbReference type="AlphaFoldDB" id="A0A9P8IDZ1"/>
<evidence type="ECO:0000256" key="1">
    <source>
        <dbReference type="SAM" id="MobiDB-lite"/>
    </source>
</evidence>
<accession>A0A9P8IDZ1</accession>
<keyword evidence="4" id="KW-1185">Reference proteome</keyword>
<organism evidence="3 4">
    <name type="scientific">Glutinoglossum americanum</name>
    <dbReference type="NCBI Taxonomy" id="1670608"/>
    <lineage>
        <taxon>Eukaryota</taxon>
        <taxon>Fungi</taxon>
        <taxon>Dikarya</taxon>
        <taxon>Ascomycota</taxon>
        <taxon>Pezizomycotina</taxon>
        <taxon>Geoglossomycetes</taxon>
        <taxon>Geoglossales</taxon>
        <taxon>Geoglossaceae</taxon>
        <taxon>Glutinoglossum</taxon>
    </lineage>
</organism>
<protein>
    <recommendedName>
        <fullName evidence="2">DNA/RNA-binding protein Alba-like domain-containing protein</fullName>
    </recommendedName>
</protein>